<dbReference type="EMBL" id="FJUW01000021">
    <property type="protein sequence ID" value="CZT00920.1"/>
    <property type="molecule type" value="Genomic_DNA"/>
</dbReference>
<dbReference type="InterPro" id="IPR013783">
    <property type="entry name" value="Ig-like_fold"/>
</dbReference>
<dbReference type="UniPathway" id="UPA00696"/>
<evidence type="ECO:0000256" key="4">
    <source>
        <dbReference type="ARBA" id="ARBA00005336"/>
    </source>
</evidence>
<feature type="signal peptide" evidence="15">
    <location>
        <begin position="1"/>
        <end position="20"/>
    </location>
</feature>
<evidence type="ECO:0000313" key="17">
    <source>
        <dbReference type="EMBL" id="CZT00920.1"/>
    </source>
</evidence>
<dbReference type="InParanoid" id="A0A1E1KSC9"/>
<dbReference type="InterPro" id="IPR002772">
    <property type="entry name" value="Glyco_hydro_3_C"/>
</dbReference>
<dbReference type="InterPro" id="IPR026891">
    <property type="entry name" value="Fn3-like"/>
</dbReference>
<dbReference type="InterPro" id="IPR050288">
    <property type="entry name" value="Cellulose_deg_GH3"/>
</dbReference>
<dbReference type="SUPFAM" id="SSF52279">
    <property type="entry name" value="Beta-D-glucan exohydrolase, C-terminal domain"/>
    <property type="match status" value="1"/>
</dbReference>
<dbReference type="Pfam" id="PF14310">
    <property type="entry name" value="Fn3-like"/>
    <property type="match status" value="1"/>
</dbReference>
<keyword evidence="7 15" id="KW-0732">Signal</keyword>
<keyword evidence="12 14" id="KW-0326">Glycosidase</keyword>
<dbReference type="EC" id="3.2.1.21" evidence="5 14"/>
<comment type="caution">
    <text evidence="17">The sequence shown here is derived from an EMBL/GenBank/DDBJ whole genome shotgun (WGS) entry which is preliminary data.</text>
</comment>
<evidence type="ECO:0000256" key="11">
    <source>
        <dbReference type="ARBA" id="ARBA00023277"/>
    </source>
</evidence>
<dbReference type="AlphaFoldDB" id="A0A1E1KSC9"/>
<dbReference type="InterPro" id="IPR036962">
    <property type="entry name" value="Glyco_hydro_3_N_sf"/>
</dbReference>
<evidence type="ECO:0000256" key="7">
    <source>
        <dbReference type="ARBA" id="ARBA00022729"/>
    </source>
</evidence>
<dbReference type="InterPro" id="IPR017853">
    <property type="entry name" value="GH"/>
</dbReference>
<comment type="catalytic activity">
    <reaction evidence="1 14">
        <text>Hydrolysis of terminal, non-reducing beta-D-glucosyl residues with release of beta-D-glucose.</text>
        <dbReference type="EC" id="3.2.1.21"/>
    </reaction>
</comment>
<dbReference type="Pfam" id="PF00933">
    <property type="entry name" value="Glyco_hydro_3"/>
    <property type="match status" value="1"/>
</dbReference>
<accession>A0A1E1KSC9</accession>
<reference evidence="18" key="1">
    <citation type="submission" date="2016-03" db="EMBL/GenBank/DDBJ databases">
        <authorList>
            <person name="Ploux O."/>
        </authorList>
    </citation>
    <scope>NUCLEOTIDE SEQUENCE [LARGE SCALE GENOMIC DNA]</scope>
    <source>
        <strain evidence="18">UK7</strain>
    </source>
</reference>
<dbReference type="Pfam" id="PF01915">
    <property type="entry name" value="Glyco_hydro_3_C"/>
    <property type="match status" value="1"/>
</dbReference>
<evidence type="ECO:0000256" key="12">
    <source>
        <dbReference type="ARBA" id="ARBA00023295"/>
    </source>
</evidence>
<comment type="subcellular location">
    <subcellularLocation>
        <location evidence="2">Secreted</location>
    </subcellularLocation>
</comment>
<sequence>MYVLSLLVVTASLLLPATLAQQLITEDSYFYGQSEPVYPTPETSGTGAWGEAISKAQAFVAQLSLEEKTSITGGVRNPSNGCGGNIPAIERLGFPGLCLSDAGAGVRGTDLVNAYTSGISDGASWNKNLTYQRAYHMGGEFRRKGVNIALGPPMIGPLGRIALGGRNWEGFGIDPYHSGILAGIAVRGIQDQGVISCTKHFIANEQETARSIIVDKNNVTILSSSSNIDDATLHESYLWPFYDAIYAGSAAVMCSYNRLNNSYACENSKALNGILKTELGFPGLVVSDWGAQHSGVASALSGMDMYVLRQGSCQVPSLLYWGGNLTLAVTNSSVPESRLDDMATRIMSAWYLTGQDAADHPAPGVGMPGNLLVPHKLVDARVPQARPVIFQSALEGHVLVKNTNNALPLKSPKILSLYGYDAKAPDATTPNPLNRDYAFGLQTSSSRFWTCGFGNRIPQNCPAPPAIAANGTLFTGGGSGASTPPYISSPFNAIQDRAAKDETALYWDFYNVNATGYVNAESDAAVVFINAVASEGYDRPSLRDDFSDALVTNIAAQHNNTIVVIHNAGIRLVDQWIENPNVTAVIFAHLPGQDSGTALTQLLYGDVNPSGKLPYTVAKNETDYGRILNPIADIGANGEFYRFPQDTFDEGVFIDYRAFDAANIEPRYEFGFGLSYTTFSMSELTAEAVGNSPSEYPSGEVIPGGQADLWDIVATATVRVANTGDVAGQEVAQLYLHIPVEGQPTRQLRGFEKVMLQPGESCTVDFELNRKDLSVWDVAAQQWRLTLDSEYTVFVGNSSRALGLNQTLSL</sequence>
<dbReference type="PANTHER" id="PTHR42715:SF5">
    <property type="entry name" value="BETA-GLUCOSIDASE M-RELATED"/>
    <property type="match status" value="1"/>
</dbReference>
<gene>
    <name evidence="17" type="ORF">RCO7_02878</name>
</gene>
<keyword evidence="11 14" id="KW-0119">Carbohydrate metabolism</keyword>
<dbReference type="InterPro" id="IPR019800">
    <property type="entry name" value="Glyco_hydro_3_AS"/>
</dbReference>
<evidence type="ECO:0000256" key="10">
    <source>
        <dbReference type="ARBA" id="ARBA00023180"/>
    </source>
</evidence>
<feature type="domain" description="Fibronectin type III-like" evidence="16">
    <location>
        <begin position="730"/>
        <end position="799"/>
    </location>
</feature>
<evidence type="ECO:0000256" key="14">
    <source>
        <dbReference type="RuleBase" id="RU361161"/>
    </source>
</evidence>
<feature type="chain" id="PRO_5009446320" description="beta-glucosidase" evidence="15">
    <location>
        <begin position="21"/>
        <end position="810"/>
    </location>
</feature>
<evidence type="ECO:0000256" key="3">
    <source>
        <dbReference type="ARBA" id="ARBA00004987"/>
    </source>
</evidence>
<dbReference type="Proteomes" id="UP000178129">
    <property type="component" value="Unassembled WGS sequence"/>
</dbReference>
<dbReference type="PRINTS" id="PR00133">
    <property type="entry name" value="GLHYDRLASE3"/>
</dbReference>
<dbReference type="PROSITE" id="PS00775">
    <property type="entry name" value="GLYCOSYL_HYDROL_F3"/>
    <property type="match status" value="1"/>
</dbReference>
<dbReference type="GO" id="GO:0008422">
    <property type="term" value="F:beta-glucosidase activity"/>
    <property type="evidence" value="ECO:0007669"/>
    <property type="project" value="UniProtKB-EC"/>
</dbReference>
<comment type="pathway">
    <text evidence="3 14">Glycan metabolism; cellulose degradation.</text>
</comment>
<evidence type="ECO:0000256" key="9">
    <source>
        <dbReference type="ARBA" id="ARBA00023001"/>
    </source>
</evidence>
<evidence type="ECO:0000256" key="1">
    <source>
        <dbReference type="ARBA" id="ARBA00000448"/>
    </source>
</evidence>
<evidence type="ECO:0000256" key="2">
    <source>
        <dbReference type="ARBA" id="ARBA00004613"/>
    </source>
</evidence>
<organism evidence="17 18">
    <name type="scientific">Rhynchosporium graminicola</name>
    <dbReference type="NCBI Taxonomy" id="2792576"/>
    <lineage>
        <taxon>Eukaryota</taxon>
        <taxon>Fungi</taxon>
        <taxon>Dikarya</taxon>
        <taxon>Ascomycota</taxon>
        <taxon>Pezizomycotina</taxon>
        <taxon>Leotiomycetes</taxon>
        <taxon>Helotiales</taxon>
        <taxon>Ploettnerulaceae</taxon>
        <taxon>Rhynchosporium</taxon>
    </lineage>
</organism>
<comment type="similarity">
    <text evidence="4 14">Belongs to the glycosyl hydrolase 3 family.</text>
</comment>
<name>A0A1E1KSC9_9HELO</name>
<evidence type="ECO:0000256" key="5">
    <source>
        <dbReference type="ARBA" id="ARBA00012744"/>
    </source>
</evidence>
<evidence type="ECO:0000259" key="16">
    <source>
        <dbReference type="SMART" id="SM01217"/>
    </source>
</evidence>
<dbReference type="SUPFAM" id="SSF51445">
    <property type="entry name" value="(Trans)glycosidases"/>
    <property type="match status" value="1"/>
</dbReference>
<evidence type="ECO:0000313" key="18">
    <source>
        <dbReference type="Proteomes" id="UP000178129"/>
    </source>
</evidence>
<keyword evidence="18" id="KW-1185">Reference proteome</keyword>
<proteinExistence type="inferred from homology"/>
<dbReference type="GO" id="GO:0030245">
    <property type="term" value="P:cellulose catabolic process"/>
    <property type="evidence" value="ECO:0007669"/>
    <property type="project" value="UniProtKB-UniPathway"/>
</dbReference>
<evidence type="ECO:0000256" key="13">
    <source>
        <dbReference type="ARBA" id="ARBA00023326"/>
    </source>
</evidence>
<dbReference type="Gene3D" id="3.20.20.300">
    <property type="entry name" value="Glycoside hydrolase, family 3, N-terminal domain"/>
    <property type="match status" value="1"/>
</dbReference>
<evidence type="ECO:0000256" key="15">
    <source>
        <dbReference type="SAM" id="SignalP"/>
    </source>
</evidence>
<protein>
    <recommendedName>
        <fullName evidence="5 14">beta-glucosidase</fullName>
        <ecNumber evidence="5 14">3.2.1.21</ecNumber>
    </recommendedName>
</protein>
<keyword evidence="9" id="KW-0136">Cellulose degradation</keyword>
<dbReference type="InterPro" id="IPR001764">
    <property type="entry name" value="Glyco_hydro_3_N"/>
</dbReference>
<dbReference type="InterPro" id="IPR036881">
    <property type="entry name" value="Glyco_hydro_3_C_sf"/>
</dbReference>
<dbReference type="Gene3D" id="3.40.50.1700">
    <property type="entry name" value="Glycoside hydrolase family 3 C-terminal domain"/>
    <property type="match status" value="1"/>
</dbReference>
<dbReference type="PANTHER" id="PTHR42715">
    <property type="entry name" value="BETA-GLUCOSIDASE"/>
    <property type="match status" value="1"/>
</dbReference>
<dbReference type="SMART" id="SM01217">
    <property type="entry name" value="Fn3_like"/>
    <property type="match status" value="1"/>
</dbReference>
<dbReference type="GO" id="GO:0005576">
    <property type="term" value="C:extracellular region"/>
    <property type="evidence" value="ECO:0007669"/>
    <property type="project" value="UniProtKB-SubCell"/>
</dbReference>
<dbReference type="Gene3D" id="2.60.40.10">
    <property type="entry name" value="Immunoglobulins"/>
    <property type="match status" value="1"/>
</dbReference>
<keyword evidence="13 14" id="KW-0624">Polysaccharide degradation</keyword>
<evidence type="ECO:0000256" key="6">
    <source>
        <dbReference type="ARBA" id="ARBA00022525"/>
    </source>
</evidence>
<dbReference type="STRING" id="914237.A0A1E1KSC9"/>
<keyword evidence="8 14" id="KW-0378">Hydrolase</keyword>
<dbReference type="FunFam" id="3.20.20.300:FF:000002">
    <property type="entry name" value="Probable beta-glucosidase"/>
    <property type="match status" value="1"/>
</dbReference>
<evidence type="ECO:0000256" key="8">
    <source>
        <dbReference type="ARBA" id="ARBA00022801"/>
    </source>
</evidence>
<keyword evidence="10" id="KW-0325">Glycoprotein</keyword>
<keyword evidence="6" id="KW-0964">Secreted</keyword>